<gene>
    <name evidence="2" type="ORF">R3P38DRAFT_2804547</name>
</gene>
<dbReference type="Proteomes" id="UP001362999">
    <property type="component" value="Unassembled WGS sequence"/>
</dbReference>
<proteinExistence type="predicted"/>
<evidence type="ECO:0000256" key="1">
    <source>
        <dbReference type="SAM" id="MobiDB-lite"/>
    </source>
</evidence>
<evidence type="ECO:0000313" key="2">
    <source>
        <dbReference type="EMBL" id="KAK6988502.1"/>
    </source>
</evidence>
<feature type="compositionally biased region" description="Basic and acidic residues" evidence="1">
    <location>
        <begin position="11"/>
        <end position="20"/>
    </location>
</feature>
<dbReference type="AlphaFoldDB" id="A0AAV9ZQ11"/>
<sequence>MHLQNLALGKAGKDTHEYSPRSKVYPPELEMLVDGGTNKERKKMGESMIQGVIKSLSGTALRAWGSSSRGVGKERKRREGEDKNTGIMVHRESRKRGRDKKRDQQVLPDIMDVMQYHVDQQLVGRLKLNIESRPDMPGFESLTPLQQAIISAVAPIQIGWDIEEYLNASDTKRLRMFPVPKIGNVQKPATFVDSQGRYVAWYFPGLLGDKQLKKINEATQGLDCMLAQSVKPKKTEQASSSWRNEIQNFVAGTTAGGSLNFSSGWFAPGHSSSRYLIKPSLNTAEPAANKWLKKLTPPHKDRGGDGGHSGAMSCVQQNAVAL</sequence>
<dbReference type="EMBL" id="JAWWNJ010000122">
    <property type="protein sequence ID" value="KAK6988502.1"/>
    <property type="molecule type" value="Genomic_DNA"/>
</dbReference>
<comment type="caution">
    <text evidence="2">The sequence shown here is derived from an EMBL/GenBank/DDBJ whole genome shotgun (WGS) entry which is preliminary data.</text>
</comment>
<name>A0AAV9ZQ11_9AGAR</name>
<feature type="region of interest" description="Disordered" evidence="1">
    <location>
        <begin position="64"/>
        <end position="85"/>
    </location>
</feature>
<accession>A0AAV9ZQ11</accession>
<evidence type="ECO:0000313" key="3">
    <source>
        <dbReference type="Proteomes" id="UP001362999"/>
    </source>
</evidence>
<reference evidence="2 3" key="1">
    <citation type="journal article" date="2024" name="J Genomics">
        <title>Draft genome sequencing and assembly of Favolaschia claudopus CIRM-BRFM 2984 isolated from oak limbs.</title>
        <authorList>
            <person name="Navarro D."/>
            <person name="Drula E."/>
            <person name="Chaduli D."/>
            <person name="Cazenave R."/>
            <person name="Ahrendt S."/>
            <person name="Wang J."/>
            <person name="Lipzen A."/>
            <person name="Daum C."/>
            <person name="Barry K."/>
            <person name="Grigoriev I.V."/>
            <person name="Favel A."/>
            <person name="Rosso M.N."/>
            <person name="Martin F."/>
        </authorList>
    </citation>
    <scope>NUCLEOTIDE SEQUENCE [LARGE SCALE GENOMIC DNA]</scope>
    <source>
        <strain evidence="2 3">CIRM-BRFM 2984</strain>
    </source>
</reference>
<protein>
    <submittedName>
        <fullName evidence="2">Uncharacterized protein</fullName>
    </submittedName>
</protein>
<feature type="compositionally biased region" description="Basic and acidic residues" evidence="1">
    <location>
        <begin position="71"/>
        <end position="84"/>
    </location>
</feature>
<organism evidence="2 3">
    <name type="scientific">Favolaschia claudopus</name>
    <dbReference type="NCBI Taxonomy" id="2862362"/>
    <lineage>
        <taxon>Eukaryota</taxon>
        <taxon>Fungi</taxon>
        <taxon>Dikarya</taxon>
        <taxon>Basidiomycota</taxon>
        <taxon>Agaricomycotina</taxon>
        <taxon>Agaricomycetes</taxon>
        <taxon>Agaricomycetidae</taxon>
        <taxon>Agaricales</taxon>
        <taxon>Marasmiineae</taxon>
        <taxon>Mycenaceae</taxon>
        <taxon>Favolaschia</taxon>
    </lineage>
</organism>
<keyword evidence="3" id="KW-1185">Reference proteome</keyword>
<feature type="region of interest" description="Disordered" evidence="1">
    <location>
        <begin position="1"/>
        <end position="23"/>
    </location>
</feature>